<dbReference type="RefSeq" id="WP_404609654.1">
    <property type="nucleotide sequence ID" value="NZ_JBIYDN010000015.1"/>
</dbReference>
<proteinExistence type="predicted"/>
<accession>A0ABW8MP45</accession>
<dbReference type="EMBL" id="JBIYDN010000015">
    <property type="protein sequence ID" value="MFK4444556.1"/>
    <property type="molecule type" value="Genomic_DNA"/>
</dbReference>
<dbReference type="NCBIfam" id="NF007788">
    <property type="entry name" value="PRK10481.1"/>
    <property type="match status" value="1"/>
</dbReference>
<organism evidence="1 2">
    <name type="scientific">Caballeronia udeis</name>
    <dbReference type="NCBI Taxonomy" id="1232866"/>
    <lineage>
        <taxon>Bacteria</taxon>
        <taxon>Pseudomonadati</taxon>
        <taxon>Pseudomonadota</taxon>
        <taxon>Betaproteobacteria</taxon>
        <taxon>Burkholderiales</taxon>
        <taxon>Burkholderiaceae</taxon>
        <taxon>Caballeronia</taxon>
    </lineage>
</organism>
<evidence type="ECO:0000313" key="2">
    <source>
        <dbReference type="Proteomes" id="UP001620514"/>
    </source>
</evidence>
<dbReference type="Pfam" id="PF07302">
    <property type="entry name" value="AroM"/>
    <property type="match status" value="1"/>
</dbReference>
<dbReference type="InterPro" id="IPR010843">
    <property type="entry name" value="Uncharacterised_AroM"/>
</dbReference>
<reference evidence="1 2" key="1">
    <citation type="submission" date="2024-11" db="EMBL/GenBank/DDBJ databases">
        <title>Using genomics to understand microbial adaptation to soil warming.</title>
        <authorList>
            <person name="Deangelis K.M. PhD."/>
        </authorList>
    </citation>
    <scope>NUCLEOTIDE SEQUENCE [LARGE SCALE GENOMIC DNA]</scope>
    <source>
        <strain evidence="1 2">GAS97</strain>
    </source>
</reference>
<gene>
    <name evidence="1" type="ORF">ABH943_004578</name>
</gene>
<comment type="caution">
    <text evidence="1">The sequence shown here is derived from an EMBL/GenBank/DDBJ whole genome shotgun (WGS) entry which is preliminary data.</text>
</comment>
<protein>
    <submittedName>
        <fullName evidence="1">Protein AroM</fullName>
    </submittedName>
</protein>
<sequence length="226" mass="23901">MTTSKLGTLTIGQAPRSDITPILNTHLPAGLQCVHSGVLDGRTREDIDAVFAPQPGNATLVSRLLSGEAVVLDKPAVRRVLQQKIDALEAQGCTVVLILCTGEFEGLQCKSAWLVEPDRIVPPAAAALAGARQAGIVVPLESQIQSEYHKWAGLQCPPVCAAASPYVDNDDALAEAARSLREQGADILILDCMGFVERHREVAKTASGLPVIVSNALIARLTAELL</sequence>
<dbReference type="Proteomes" id="UP001620514">
    <property type="component" value="Unassembled WGS sequence"/>
</dbReference>
<evidence type="ECO:0000313" key="1">
    <source>
        <dbReference type="EMBL" id="MFK4444556.1"/>
    </source>
</evidence>
<name>A0ABW8MP45_9BURK</name>
<keyword evidence="2" id="KW-1185">Reference proteome</keyword>